<comment type="similarity">
    <text evidence="1">Belongs to the PC-esterase family. TBL subfamily.</text>
</comment>
<protein>
    <recommendedName>
        <fullName evidence="3">Trichome birefringence-like C-terminal domain-containing protein</fullName>
    </recommendedName>
</protein>
<dbReference type="Pfam" id="PF13839">
    <property type="entry name" value="PC-Esterase"/>
    <property type="match status" value="1"/>
</dbReference>
<keyword evidence="2" id="KW-1133">Transmembrane helix</keyword>
<dbReference type="PANTHER" id="PTHR32285">
    <property type="entry name" value="PROTEIN TRICHOME BIREFRINGENCE-LIKE 9-RELATED"/>
    <property type="match status" value="1"/>
</dbReference>
<dbReference type="OrthoDB" id="630188at2759"/>
<dbReference type="PANTHER" id="PTHR32285:SF48">
    <property type="entry name" value="PROTEIN TRICHOME BIREFRINGENCE-LIKE 19"/>
    <property type="match status" value="1"/>
</dbReference>
<dbReference type="EMBL" id="JAEPRB010000269">
    <property type="protein sequence ID" value="KAG2217834.1"/>
    <property type="molecule type" value="Genomic_DNA"/>
</dbReference>
<dbReference type="InterPro" id="IPR026057">
    <property type="entry name" value="TBL_C"/>
</dbReference>
<proteinExistence type="inferred from homology"/>
<keyword evidence="2" id="KW-0472">Membrane</keyword>
<sequence>MVVTSPIIRIIGFCAIVLAMAQIYSIMSSRSPPPKNRTSFISDTQRALPWYKIPHRSIQTSTMTSHLSTEQRIQLEHTMTELAKTRALNVFGDRYKGYIPGSIIQTQDQAEALRSLVDCWTKGKWVAIEDVGSLDPIVHFQDPLYGSCDNKYYKTHPRPPSRENEQEGLYNVTSSTTNIKGVTPDMYRNAVKYRWKPSCPLPAETIDTNQWCQVFKGRHLALVGDLVHYQMHELLLDVLRDGPVVCYGEMSCKEHTICTKPKTTTLTYVRNDLLSPNRHVDKNHGHPSASIVDWPFVYGHTIKRNSIFILNRAPVAENDDTFISQLIQTMQVLRKMKPTALVIYRSTSIGHPFCNDAQGPLENPLTDEQRQELPYGWSEQSRRNKIAKEIIETAGGLYVDLAAMTDMRPDGHIGGQDCLRYCIPGPLDAWAPVLYNVMLGLEGQLPDI</sequence>
<feature type="transmembrane region" description="Helical" evidence="2">
    <location>
        <begin position="6"/>
        <end position="27"/>
    </location>
</feature>
<evidence type="ECO:0000313" key="5">
    <source>
        <dbReference type="Proteomes" id="UP000646827"/>
    </source>
</evidence>
<comment type="caution">
    <text evidence="4">The sequence shown here is derived from an EMBL/GenBank/DDBJ whole genome shotgun (WGS) entry which is preliminary data.</text>
</comment>
<dbReference type="Proteomes" id="UP000646827">
    <property type="component" value="Unassembled WGS sequence"/>
</dbReference>
<dbReference type="InterPro" id="IPR029962">
    <property type="entry name" value="TBL"/>
</dbReference>
<keyword evidence="2" id="KW-0812">Transmembrane</keyword>
<evidence type="ECO:0000256" key="1">
    <source>
        <dbReference type="ARBA" id="ARBA00007727"/>
    </source>
</evidence>
<evidence type="ECO:0000259" key="3">
    <source>
        <dbReference type="Pfam" id="PF13839"/>
    </source>
</evidence>
<accession>A0A8H7RVJ9</accession>
<feature type="domain" description="Trichome birefringence-like C-terminal" evidence="3">
    <location>
        <begin position="342"/>
        <end position="436"/>
    </location>
</feature>
<evidence type="ECO:0000313" key="4">
    <source>
        <dbReference type="EMBL" id="KAG2217834.1"/>
    </source>
</evidence>
<evidence type="ECO:0000256" key="2">
    <source>
        <dbReference type="SAM" id="Phobius"/>
    </source>
</evidence>
<name>A0A8H7RVJ9_9FUNG</name>
<gene>
    <name evidence="4" type="ORF">INT45_006799</name>
</gene>
<keyword evidence="5" id="KW-1185">Reference proteome</keyword>
<dbReference type="AlphaFoldDB" id="A0A8H7RVJ9"/>
<dbReference type="GO" id="GO:0016413">
    <property type="term" value="F:O-acetyltransferase activity"/>
    <property type="evidence" value="ECO:0007669"/>
    <property type="project" value="InterPro"/>
</dbReference>
<organism evidence="4 5">
    <name type="scientific">Circinella minor</name>
    <dbReference type="NCBI Taxonomy" id="1195481"/>
    <lineage>
        <taxon>Eukaryota</taxon>
        <taxon>Fungi</taxon>
        <taxon>Fungi incertae sedis</taxon>
        <taxon>Mucoromycota</taxon>
        <taxon>Mucoromycotina</taxon>
        <taxon>Mucoromycetes</taxon>
        <taxon>Mucorales</taxon>
        <taxon>Lichtheimiaceae</taxon>
        <taxon>Circinella</taxon>
    </lineage>
</organism>
<reference evidence="4 5" key="1">
    <citation type="submission" date="2020-12" db="EMBL/GenBank/DDBJ databases">
        <title>Metabolic potential, ecology and presence of endohyphal bacteria is reflected in genomic diversity of Mucoromycotina.</title>
        <authorList>
            <person name="Muszewska A."/>
            <person name="Okrasinska A."/>
            <person name="Steczkiewicz K."/>
            <person name="Drgas O."/>
            <person name="Orlowska M."/>
            <person name="Perlinska-Lenart U."/>
            <person name="Aleksandrzak-Piekarczyk T."/>
            <person name="Szatraj K."/>
            <person name="Zielenkiewicz U."/>
            <person name="Pilsyk S."/>
            <person name="Malc E."/>
            <person name="Mieczkowski P."/>
            <person name="Kruszewska J.S."/>
            <person name="Biernat P."/>
            <person name="Pawlowska J."/>
        </authorList>
    </citation>
    <scope>NUCLEOTIDE SEQUENCE [LARGE SCALE GENOMIC DNA]</scope>
    <source>
        <strain evidence="4 5">CBS 142.35</strain>
    </source>
</reference>